<evidence type="ECO:0000313" key="2">
    <source>
        <dbReference type="Proteomes" id="UP000681230"/>
    </source>
</evidence>
<dbReference type="GO" id="GO:0003968">
    <property type="term" value="F:RNA-directed RNA polymerase activity"/>
    <property type="evidence" value="ECO:0007669"/>
    <property type="project" value="UniProtKB-KW"/>
</dbReference>
<dbReference type="EMBL" id="MG887747">
    <property type="protein sequence ID" value="AYP71797.1"/>
    <property type="molecule type" value="Genomic_RNA"/>
</dbReference>
<dbReference type="GeneID" id="80535598"/>
<keyword evidence="1" id="KW-0808">Transferase</keyword>
<dbReference type="CDD" id="cd23183">
    <property type="entry name" value="ps-ssRNAv_Botourmiaviridae_RdRp"/>
    <property type="match status" value="1"/>
</dbReference>
<dbReference type="Pfam" id="PF05919">
    <property type="entry name" value="Mitovir_RNA_pol"/>
    <property type="match status" value="1"/>
</dbReference>
<protein>
    <submittedName>
        <fullName evidence="1">RNA-dependent RNA polymerase</fullName>
    </submittedName>
</protein>
<proteinExistence type="predicted"/>
<keyword evidence="1" id="KW-0548">Nucleotidyltransferase</keyword>
<keyword evidence="1" id="KW-0696">RNA-directed RNA polymerase</keyword>
<reference evidence="1" key="1">
    <citation type="journal article" date="2019" name="Virus Res.">
        <title>The mycovirome of a fungal collection from the sea cucumber Holothuria polii.</title>
        <authorList>
            <person name="Nerva L."/>
            <person name="Forgia M."/>
            <person name="Ciuffo M."/>
            <person name="Chitarra W."/>
            <person name="Chiapello M."/>
            <person name="Vallino M."/>
            <person name="Varese G.C."/>
            <person name="Turina M."/>
        </authorList>
    </citation>
    <scope>NUCLEOTIDE SEQUENCE</scope>
    <source>
        <strain evidence="1">MUT1071</strain>
    </source>
</reference>
<dbReference type="KEGG" id="vg:80535598"/>
<accession>A0A3G3C4M1</accession>
<dbReference type="InterPro" id="IPR008686">
    <property type="entry name" value="RNA_pol_mitovir"/>
</dbReference>
<organism evidence="1">
    <name type="scientific">Penicillium citrinum ourmia-like virus 1</name>
    <dbReference type="NCBI Taxonomy" id="2485924"/>
    <lineage>
        <taxon>Viruses</taxon>
        <taxon>Riboviria</taxon>
        <taxon>Orthornavirae</taxon>
        <taxon>Lenarviricota</taxon>
        <taxon>Miaviricetes</taxon>
        <taxon>Ourlivirales</taxon>
        <taxon>Botourmiaviridae</taxon>
        <taxon>Magoulivirus</taxon>
        <taxon>Magoulivirus penicillii</taxon>
        <taxon>Penicillium magoulivirus</taxon>
    </lineage>
</organism>
<dbReference type="RefSeq" id="YP_010797622.1">
    <property type="nucleotide sequence ID" value="NC_076229.1"/>
</dbReference>
<sequence length="690" mass="77628">MVTACDTPAFCGAGRVASLFSETVSVLLAAAPDGVRFEVPDCLREKTFSPPDAKKFCVGLLENPEAHPWWPEVRGLTASHRMSIAGSLFLFRKCLPSTGKANELRSQHRERLCTSPSQANLPAGYVSHCRRIARECFPPGWDSQYADLAWGATPSVKSCRQAPRSKGGPRSLGLDRSQFLRDCLREGRDDLDVSRDVDFLVVRENGKDRMVTRSDASTGVLRPLHKALYNRLSRLPWLLRGEATPGKFKDFTPVQGEIFVSGDYEAATDFLPIEVARAVLEVALANSKWIPSRLGRAAVASLNAKIHYEDCELPFDQVVGQLMGNLLSFPLLCVQNYCAFRWIFPDSVPVKINGDDIVFRTTQDRFEEWARFVSQVGLRLSVGKTMTSPRFFSVNSSFFRSNRRGKPSLVPVLRVASLSKPLDSVSGLGQALRRFCLGFVGAQRQRAETMFLRKRAWSIRSTGRSVIRGLGMKVSVGALQESGLWRRECWYAELQRENPLPEDPSRLRWAGVPDGWRRELLPRPRGRRSRRSWLARREELESAFVRELVDSAWRGGAPSSGVQKKEYFSSVAGTGYEESYRQWVSDRKKCLRKPLYRFMRSPTIRPPSTKGGPVVRRWIENGVPSSDPGVGVGYVACDEKVWVPVPEEPEDPHDWVDFVPWESRFCGSSYEQFILGARSESAASRTHEAR</sequence>
<keyword evidence="2" id="KW-1185">Reference proteome</keyword>
<name>A0A3G3C4M1_9VIRU</name>
<evidence type="ECO:0000313" key="1">
    <source>
        <dbReference type="EMBL" id="AYP71797.1"/>
    </source>
</evidence>
<dbReference type="Proteomes" id="UP000681230">
    <property type="component" value="Segment"/>
</dbReference>